<proteinExistence type="predicted"/>
<protein>
    <submittedName>
        <fullName evidence="1">TadZ/cpaE protein</fullName>
    </submittedName>
</protein>
<evidence type="ECO:0000313" key="1">
    <source>
        <dbReference type="EMBL" id="GAM58314.1"/>
    </source>
</evidence>
<reference evidence="1 2" key="1">
    <citation type="submission" date="2015-01" db="EMBL/GenBank/DDBJ databases">
        <title>Vibrio sp. C1 JCM 19231 whole genome shotgun sequence.</title>
        <authorList>
            <person name="Sawabe T."/>
            <person name="Meirelles P."/>
            <person name="Feng G."/>
            <person name="Sayaka M."/>
            <person name="Hattori M."/>
            <person name="Ohkuma M."/>
        </authorList>
    </citation>
    <scope>NUCLEOTIDE SEQUENCE [LARGE SCALE GENOMIC DNA]</scope>
    <source>
        <strain evidence="2">JCM 19231</strain>
    </source>
</reference>
<dbReference type="Proteomes" id="UP000031671">
    <property type="component" value="Unassembled WGS sequence"/>
</dbReference>
<keyword evidence="2" id="KW-1185">Reference proteome</keyword>
<comment type="caution">
    <text evidence="1">The sequence shown here is derived from an EMBL/GenBank/DDBJ whole genome shotgun (WGS) entry which is preliminary data.</text>
</comment>
<sequence length="131" mass="14190">MLNDITRKAARLATVCFIVDDSTLNTKDFGSTFNSPIDLSTLTLDIDYLNESGSAVSNPTTESGFGSVRYVRARIAGFSYSFSTLAGLFGTLTNIDAFETTLPSESLGVYRPYRADNGEYLNTPSNVDCQA</sequence>
<gene>
    <name evidence="1" type="ORF">JCM19231_3164</name>
</gene>
<accession>A0A0B8P5U7</accession>
<evidence type="ECO:0000313" key="2">
    <source>
        <dbReference type="Proteomes" id="UP000031671"/>
    </source>
</evidence>
<name>A0A0B8P5U7_9VIBR</name>
<reference evidence="1 2" key="2">
    <citation type="submission" date="2015-01" db="EMBL/GenBank/DDBJ databases">
        <authorList>
            <consortium name="NBRP consortium"/>
            <person name="Sawabe T."/>
            <person name="Meirelles P."/>
            <person name="Feng G."/>
            <person name="Sayaka M."/>
            <person name="Hattori M."/>
            <person name="Ohkuma M."/>
        </authorList>
    </citation>
    <scope>NUCLEOTIDE SEQUENCE [LARGE SCALE GENOMIC DNA]</scope>
    <source>
        <strain evidence="2">JCM 19231</strain>
    </source>
</reference>
<dbReference type="EMBL" id="BBRZ01000082">
    <property type="protein sequence ID" value="GAM58314.1"/>
    <property type="molecule type" value="Genomic_DNA"/>
</dbReference>
<organism evidence="1 2">
    <name type="scientific">Vibrio ishigakensis</name>
    <dbReference type="NCBI Taxonomy" id="1481914"/>
    <lineage>
        <taxon>Bacteria</taxon>
        <taxon>Pseudomonadati</taxon>
        <taxon>Pseudomonadota</taxon>
        <taxon>Gammaproteobacteria</taxon>
        <taxon>Vibrionales</taxon>
        <taxon>Vibrionaceae</taxon>
        <taxon>Vibrio</taxon>
    </lineage>
</organism>
<dbReference type="AlphaFoldDB" id="A0A0B8P5U7"/>